<evidence type="ECO:0000313" key="4">
    <source>
        <dbReference type="Proteomes" id="UP000659388"/>
    </source>
</evidence>
<evidence type="ECO:0000313" key="3">
    <source>
        <dbReference type="EMBL" id="MBL3658939.1"/>
    </source>
</evidence>
<dbReference type="InterPro" id="IPR005181">
    <property type="entry name" value="SASA"/>
</dbReference>
<dbReference type="SUPFAM" id="SSF52266">
    <property type="entry name" value="SGNH hydrolase"/>
    <property type="match status" value="1"/>
</dbReference>
<dbReference type="Gene3D" id="2.60.40.10">
    <property type="entry name" value="Immunoglobulins"/>
    <property type="match status" value="1"/>
</dbReference>
<comment type="caution">
    <text evidence="3">The sequence shown here is derived from an EMBL/GenBank/DDBJ whole genome shotgun (WGS) entry which is preliminary data.</text>
</comment>
<feature type="domain" description="Sialate O-acetylesterase" evidence="2">
    <location>
        <begin position="431"/>
        <end position="526"/>
    </location>
</feature>
<dbReference type="Gene3D" id="3.40.50.1110">
    <property type="entry name" value="SGNH hydrolase"/>
    <property type="match status" value="2"/>
</dbReference>
<dbReference type="RefSeq" id="WP_202246733.1">
    <property type="nucleotide sequence ID" value="NZ_JAESIY010000020.1"/>
</dbReference>
<gene>
    <name evidence="3" type="ORF">JL102_22525</name>
</gene>
<feature type="domain" description="Sialate O-acetylesterase" evidence="2">
    <location>
        <begin position="107"/>
        <end position="228"/>
    </location>
</feature>
<dbReference type="SUPFAM" id="SSF49785">
    <property type="entry name" value="Galactose-binding domain-like"/>
    <property type="match status" value="1"/>
</dbReference>
<protein>
    <submittedName>
        <fullName evidence="3">Sialate O-acetylesterase</fullName>
    </submittedName>
</protein>
<keyword evidence="4" id="KW-1185">Reference proteome</keyword>
<dbReference type="GO" id="GO:0001681">
    <property type="term" value="F:sialate O-acetylesterase activity"/>
    <property type="evidence" value="ECO:0007669"/>
    <property type="project" value="InterPro"/>
</dbReference>
<dbReference type="GO" id="GO:0005975">
    <property type="term" value="P:carbohydrate metabolic process"/>
    <property type="evidence" value="ECO:0007669"/>
    <property type="project" value="InterPro"/>
</dbReference>
<dbReference type="Pfam" id="PF03629">
    <property type="entry name" value="SASA"/>
    <property type="match status" value="2"/>
</dbReference>
<keyword evidence="1" id="KW-0378">Hydrolase</keyword>
<dbReference type="InterPro" id="IPR036514">
    <property type="entry name" value="SGNH_hydro_sf"/>
</dbReference>
<dbReference type="InterPro" id="IPR039329">
    <property type="entry name" value="SIAE"/>
</dbReference>
<dbReference type="AlphaFoldDB" id="A0A937FDU6"/>
<dbReference type="InterPro" id="IPR013783">
    <property type="entry name" value="Ig-like_fold"/>
</dbReference>
<reference evidence="3" key="1">
    <citation type="submission" date="2021-01" db="EMBL/GenBank/DDBJ databases">
        <title>Fulvivirga kasyanovii gen. nov., sp nov., a novel member of the phylum Bacteroidetes isolated from seawater in a mussel farm.</title>
        <authorList>
            <person name="Zhao L.-H."/>
            <person name="Wang Z.-J."/>
        </authorList>
    </citation>
    <scope>NUCLEOTIDE SEQUENCE</scope>
    <source>
        <strain evidence="3">2943</strain>
    </source>
</reference>
<evidence type="ECO:0000256" key="1">
    <source>
        <dbReference type="ARBA" id="ARBA00022801"/>
    </source>
</evidence>
<dbReference type="GO" id="GO:0004553">
    <property type="term" value="F:hydrolase activity, hydrolyzing O-glycosyl compounds"/>
    <property type="evidence" value="ECO:0007669"/>
    <property type="project" value="InterPro"/>
</dbReference>
<name>A0A937FDU6_9BACT</name>
<proteinExistence type="predicted"/>
<organism evidence="3 4">
    <name type="scientific">Fulvivirga sediminis</name>
    <dbReference type="NCBI Taxonomy" id="2803949"/>
    <lineage>
        <taxon>Bacteria</taxon>
        <taxon>Pseudomonadati</taxon>
        <taxon>Bacteroidota</taxon>
        <taxon>Cytophagia</taxon>
        <taxon>Cytophagales</taxon>
        <taxon>Fulvivirgaceae</taxon>
        <taxon>Fulvivirga</taxon>
    </lineage>
</organism>
<dbReference type="Proteomes" id="UP000659388">
    <property type="component" value="Unassembled WGS sequence"/>
</dbReference>
<evidence type="ECO:0000259" key="2">
    <source>
        <dbReference type="Pfam" id="PF03629"/>
    </source>
</evidence>
<dbReference type="PANTHER" id="PTHR22901:SF0">
    <property type="entry name" value="SIALATE O-ACETYLESTERASE"/>
    <property type="match status" value="1"/>
</dbReference>
<dbReference type="InterPro" id="IPR008979">
    <property type="entry name" value="Galactose-bd-like_sf"/>
</dbReference>
<accession>A0A937FDU6</accession>
<dbReference type="PANTHER" id="PTHR22901">
    <property type="entry name" value="SIALATE O-ACETYLESTERASE"/>
    <property type="match status" value="1"/>
</dbReference>
<dbReference type="EMBL" id="JAESIY010000020">
    <property type="protein sequence ID" value="MBL3658939.1"/>
    <property type="molecule type" value="Genomic_DNA"/>
</dbReference>
<sequence length="651" mass="74212">MNKYPFSFLLLFFLILQVGHVMAEVRLPQLVSDGMVLQRDTKLKIWGWADMDESVKVKFKGKSYKTKADGQGKWSILLSASKAGGPYTMEVRGENNTITLNNILIGDVWLCSGQSNMVHYLGTHQDRYRREIAEADYSEIRQFFVPTLPVFSGPEDDIPEGEWKEANPENVLRFSVVAYFFAKKLYDKYKIPIGLINSSVGGSPIQAWISEEGLKGFDDYLEIVEQNKDTAYFNRTNRAAQEYQQQMAKEMPKDKGMEGEKKWFNVDYQPKNWSRMNIPGYWEDQGVSNLDGVVWFRREVEIPASMVGEPGRVDLGRIVDADQLYINGKEVGSTGYMYPQRRYNIEPGVLKPGKNIFVIRVTNNFGKGGFVPDKPYHVLVESDTIDLKGYWQYKVGAVYEHKTFDGPRAIVTRSQPVGFYNGMLAPFTNYAIKGILWYQGESNAGKPDEYLSLQKALIRDMRNHFHGENLPFLYVQLPNFMDVNYLPSESNWAELREAQMQSLSVPHTAMAVAIDLGEWNDIHPDRKKPVGDRLALAAEHLVYGDKNVVYSGPIYKSATVDNEKVILNFDHVGSGLVSNDGEELRWFAIAGEDKQFVWARAEIKANTVVVWSDKVPEPKYVRYAWADNPDKVNFYNKEGLPASPFRTGELK</sequence>